<reference evidence="7" key="2">
    <citation type="submission" date="2024-06" db="UniProtKB">
        <authorList>
            <consortium name="EnsemblMetazoa"/>
        </authorList>
    </citation>
    <scope>IDENTIFICATION</scope>
</reference>
<organism evidence="7 8">
    <name type="scientific">Amphimedon queenslandica</name>
    <name type="common">Sponge</name>
    <dbReference type="NCBI Taxonomy" id="400682"/>
    <lineage>
        <taxon>Eukaryota</taxon>
        <taxon>Metazoa</taxon>
        <taxon>Porifera</taxon>
        <taxon>Demospongiae</taxon>
        <taxon>Heteroscleromorpha</taxon>
        <taxon>Haplosclerida</taxon>
        <taxon>Niphatidae</taxon>
        <taxon>Amphimedon</taxon>
    </lineage>
</organism>
<dbReference type="RefSeq" id="XP_019863966.1">
    <property type="nucleotide sequence ID" value="XM_020008407.1"/>
</dbReference>
<keyword evidence="5" id="KW-0539">Nucleus</keyword>
<dbReference type="Gene3D" id="1.25.10.10">
    <property type="entry name" value="Leucine-rich Repeat Variant"/>
    <property type="match status" value="1"/>
</dbReference>
<sequence length="147" mass="16860">MPEGELTDEQKLKLLQNLSDDEDENPEVLDAGAVKRMLLSFEKQVLKNQEMRIKFPDQPDKFMESELELNDEIQSLHIISTVPQYYSLLIGARTINTLCGLLTHDNSDICIAVIDLLQELTDTSSIDETEYTEALVEELLNEKVRKY</sequence>
<dbReference type="SUPFAM" id="SSF48371">
    <property type="entry name" value="ARM repeat"/>
    <property type="match status" value="1"/>
</dbReference>
<evidence type="ECO:0000256" key="5">
    <source>
        <dbReference type="ARBA" id="ARBA00023242"/>
    </source>
</evidence>
<evidence type="ECO:0000313" key="8">
    <source>
        <dbReference type="Proteomes" id="UP000007879"/>
    </source>
</evidence>
<dbReference type="PANTHER" id="PTHR14978:SF0">
    <property type="entry name" value="BETA-CATENIN-LIKE PROTEIN 1"/>
    <property type="match status" value="1"/>
</dbReference>
<keyword evidence="3" id="KW-0677">Repeat</keyword>
<dbReference type="GeneID" id="100637526"/>
<dbReference type="Pfam" id="PF08216">
    <property type="entry name" value="CTNNBL"/>
    <property type="match status" value="1"/>
</dbReference>
<dbReference type="InterPro" id="IPR039678">
    <property type="entry name" value="CTNNBL1"/>
</dbReference>
<reference evidence="8" key="1">
    <citation type="journal article" date="2010" name="Nature">
        <title>The Amphimedon queenslandica genome and the evolution of animal complexity.</title>
        <authorList>
            <person name="Srivastava M."/>
            <person name="Simakov O."/>
            <person name="Chapman J."/>
            <person name="Fahey B."/>
            <person name="Gauthier M.E."/>
            <person name="Mitros T."/>
            <person name="Richards G.S."/>
            <person name="Conaco C."/>
            <person name="Dacre M."/>
            <person name="Hellsten U."/>
            <person name="Larroux C."/>
            <person name="Putnam N.H."/>
            <person name="Stanke M."/>
            <person name="Adamska M."/>
            <person name="Darling A."/>
            <person name="Degnan S.M."/>
            <person name="Oakley T.H."/>
            <person name="Plachetzki D.C."/>
            <person name="Zhai Y."/>
            <person name="Adamski M."/>
            <person name="Calcino A."/>
            <person name="Cummins S.F."/>
            <person name="Goodstein D.M."/>
            <person name="Harris C."/>
            <person name="Jackson D.J."/>
            <person name="Leys S.P."/>
            <person name="Shu S."/>
            <person name="Woodcroft B.J."/>
            <person name="Vervoort M."/>
            <person name="Kosik K.S."/>
            <person name="Manning G."/>
            <person name="Degnan B.M."/>
            <person name="Rokhsar D.S."/>
        </authorList>
    </citation>
    <scope>NUCLEOTIDE SEQUENCE [LARGE SCALE GENOMIC DNA]</scope>
</reference>
<keyword evidence="8" id="KW-1185">Reference proteome</keyword>
<evidence type="ECO:0000256" key="3">
    <source>
        <dbReference type="ARBA" id="ARBA00022737"/>
    </source>
</evidence>
<proteinExistence type="predicted"/>
<dbReference type="PANTHER" id="PTHR14978">
    <property type="entry name" value="BETA-CATENIN-LIKE PROTEIN 1 NUCLEAR ASSOCIATED PROTEIN"/>
    <property type="match status" value="1"/>
</dbReference>
<dbReference type="SMART" id="SM01156">
    <property type="entry name" value="DUF1716"/>
    <property type="match status" value="1"/>
</dbReference>
<dbReference type="GO" id="GO:0005681">
    <property type="term" value="C:spliceosomal complex"/>
    <property type="evidence" value="ECO:0007669"/>
    <property type="project" value="TreeGrafter"/>
</dbReference>
<comment type="subcellular location">
    <subcellularLocation>
        <location evidence="1">Nucleus</location>
    </subcellularLocation>
</comment>
<dbReference type="KEGG" id="aqu:100637526"/>
<protein>
    <recommendedName>
        <fullName evidence="6">Beta-catenin-like protein 1 N-terminal domain-containing protein</fullName>
    </recommendedName>
</protein>
<dbReference type="InterPro" id="IPR013180">
    <property type="entry name" value="CTNNBL1_N"/>
</dbReference>
<dbReference type="Proteomes" id="UP000007879">
    <property type="component" value="Unassembled WGS sequence"/>
</dbReference>
<evidence type="ECO:0000256" key="2">
    <source>
        <dbReference type="ARBA" id="ARBA00022553"/>
    </source>
</evidence>
<dbReference type="InterPro" id="IPR011989">
    <property type="entry name" value="ARM-like"/>
</dbReference>
<keyword evidence="2" id="KW-0597">Phosphoprotein</keyword>
<evidence type="ECO:0000313" key="7">
    <source>
        <dbReference type="EnsemblMetazoa" id="XP_019863966.1"/>
    </source>
</evidence>
<accession>A0AAN0K457</accession>
<name>A0AAN0K457_AMPQE</name>
<dbReference type="InterPro" id="IPR016024">
    <property type="entry name" value="ARM-type_fold"/>
</dbReference>
<evidence type="ECO:0000256" key="1">
    <source>
        <dbReference type="ARBA" id="ARBA00004123"/>
    </source>
</evidence>
<evidence type="ECO:0000256" key="4">
    <source>
        <dbReference type="ARBA" id="ARBA00023054"/>
    </source>
</evidence>
<keyword evidence="4" id="KW-0175">Coiled coil</keyword>
<feature type="domain" description="Beta-catenin-like protein 1 N-terminal" evidence="6">
    <location>
        <begin position="7"/>
        <end position="114"/>
    </location>
</feature>
<dbReference type="AlphaFoldDB" id="A0AAN0K457"/>
<dbReference type="EnsemblMetazoa" id="XM_020008407.1">
    <property type="protein sequence ID" value="XP_019863966.1"/>
    <property type="gene ID" value="LOC100637526"/>
</dbReference>
<evidence type="ECO:0000259" key="6">
    <source>
        <dbReference type="SMART" id="SM01156"/>
    </source>
</evidence>